<dbReference type="SMART" id="SM00717">
    <property type="entry name" value="SANT"/>
    <property type="match status" value="1"/>
</dbReference>
<evidence type="ECO:0000313" key="13">
    <source>
        <dbReference type="Proteomes" id="UP000435112"/>
    </source>
</evidence>
<evidence type="ECO:0000256" key="5">
    <source>
        <dbReference type="SAM" id="MobiDB-lite"/>
    </source>
</evidence>
<evidence type="ECO:0000259" key="6">
    <source>
        <dbReference type="PROSITE" id="PS50090"/>
    </source>
</evidence>
<sequence>MTISTRIRGELFVTQVQSSGDVQSSDDASAVNPQLIRLPLTRPPDGPASTKKAKKKTKRALTQPLKAKAKPQSKAALLGDRQSSHRHGLPWTTDEHDRFLQGLERYPSGPWKAVAAFVGTRTPRQTMTHAQKYRQKIQRRRRGLMTSSRQPVPETSAVYCGLVITTSVNDCDRTSSSNNSKPPTAVDATDNGRMAPLEPNWFDKVQVGELDAAFRAFLEVYDPTLFPMDDDTQAIVANTFTGDMDSNVSMLEDCTSIVL</sequence>
<protein>
    <submittedName>
        <fullName evidence="9">Uncharacterized protein</fullName>
    </submittedName>
</protein>
<keyword evidence="12" id="KW-1185">Reference proteome</keyword>
<dbReference type="PROSITE" id="PS50090">
    <property type="entry name" value="MYB_LIKE"/>
    <property type="match status" value="1"/>
</dbReference>
<proteinExistence type="predicted"/>
<dbReference type="AlphaFoldDB" id="A0A6A3K996"/>
<dbReference type="InterPro" id="IPR017930">
    <property type="entry name" value="Myb_dom"/>
</dbReference>
<dbReference type="GO" id="GO:0003677">
    <property type="term" value="F:DNA binding"/>
    <property type="evidence" value="ECO:0007669"/>
    <property type="project" value="UniProtKB-KW"/>
</dbReference>
<feature type="domain" description="HTH myb-type" evidence="7">
    <location>
        <begin position="83"/>
        <end position="138"/>
    </location>
</feature>
<gene>
    <name evidence="9" type="ORF">PR001_g18329</name>
    <name evidence="8" type="ORF">PR002_g18576</name>
    <name evidence="10" type="ORF">PR003_g18043</name>
</gene>
<evidence type="ECO:0000256" key="1">
    <source>
        <dbReference type="ARBA" id="ARBA00023015"/>
    </source>
</evidence>
<keyword evidence="4" id="KW-0539">Nucleus</keyword>
<dbReference type="InterPro" id="IPR052245">
    <property type="entry name" value="Plant_Stress_Dev_TF"/>
</dbReference>
<evidence type="ECO:0000313" key="9">
    <source>
        <dbReference type="EMBL" id="KAE9002168.1"/>
    </source>
</evidence>
<evidence type="ECO:0000256" key="3">
    <source>
        <dbReference type="ARBA" id="ARBA00023163"/>
    </source>
</evidence>
<comment type="caution">
    <text evidence="9">The sequence shown here is derived from an EMBL/GenBank/DDBJ whole genome shotgun (WGS) entry which is preliminary data.</text>
</comment>
<dbReference type="NCBIfam" id="TIGR01557">
    <property type="entry name" value="myb_SHAQKYF"/>
    <property type="match status" value="1"/>
</dbReference>
<evidence type="ECO:0000259" key="7">
    <source>
        <dbReference type="PROSITE" id="PS51294"/>
    </source>
</evidence>
<dbReference type="Gene3D" id="1.10.10.60">
    <property type="entry name" value="Homeodomain-like"/>
    <property type="match status" value="1"/>
</dbReference>
<evidence type="ECO:0000313" key="8">
    <source>
        <dbReference type="EMBL" id="KAE8999034.1"/>
    </source>
</evidence>
<dbReference type="PROSITE" id="PS51294">
    <property type="entry name" value="HTH_MYB"/>
    <property type="match status" value="1"/>
</dbReference>
<dbReference type="EMBL" id="QXFV01001603">
    <property type="protein sequence ID" value="KAE9002168.1"/>
    <property type="molecule type" value="Genomic_DNA"/>
</dbReference>
<evidence type="ECO:0000313" key="12">
    <source>
        <dbReference type="Proteomes" id="UP000434957"/>
    </source>
</evidence>
<dbReference type="GO" id="GO:0006355">
    <property type="term" value="P:regulation of DNA-templated transcription"/>
    <property type="evidence" value="ECO:0007669"/>
    <property type="project" value="UniProtKB-ARBA"/>
</dbReference>
<feature type="compositionally biased region" description="Low complexity" evidence="5">
    <location>
        <begin position="17"/>
        <end position="31"/>
    </location>
</feature>
<dbReference type="Pfam" id="PF00249">
    <property type="entry name" value="Myb_DNA-binding"/>
    <property type="match status" value="1"/>
</dbReference>
<dbReference type="OrthoDB" id="118550at2759"/>
<dbReference type="Proteomes" id="UP000434957">
    <property type="component" value="Unassembled WGS sequence"/>
</dbReference>
<dbReference type="EMBL" id="QXFT01001419">
    <property type="protein sequence ID" value="KAE9319156.1"/>
    <property type="molecule type" value="Genomic_DNA"/>
</dbReference>
<keyword evidence="2" id="KW-0238">DNA-binding</keyword>
<dbReference type="InterPro" id="IPR009057">
    <property type="entry name" value="Homeodomain-like_sf"/>
</dbReference>
<feature type="region of interest" description="Disordered" evidence="5">
    <location>
        <begin position="171"/>
        <end position="192"/>
    </location>
</feature>
<feature type="domain" description="Myb-like" evidence="6">
    <location>
        <begin position="90"/>
        <end position="134"/>
    </location>
</feature>
<organism evidence="9 11">
    <name type="scientific">Phytophthora rubi</name>
    <dbReference type="NCBI Taxonomy" id="129364"/>
    <lineage>
        <taxon>Eukaryota</taxon>
        <taxon>Sar</taxon>
        <taxon>Stramenopiles</taxon>
        <taxon>Oomycota</taxon>
        <taxon>Peronosporomycetes</taxon>
        <taxon>Peronosporales</taxon>
        <taxon>Peronosporaceae</taxon>
        <taxon>Phytophthora</taxon>
    </lineage>
</organism>
<accession>A0A6A3K996</accession>
<evidence type="ECO:0000313" key="10">
    <source>
        <dbReference type="EMBL" id="KAE9319156.1"/>
    </source>
</evidence>
<dbReference type="Proteomes" id="UP000429607">
    <property type="component" value="Unassembled WGS sequence"/>
</dbReference>
<dbReference type="InterPro" id="IPR001005">
    <property type="entry name" value="SANT/Myb"/>
</dbReference>
<dbReference type="PANTHER" id="PTHR44191:SF62">
    <property type="entry name" value="OS04G0341900 PROTEIN"/>
    <property type="match status" value="1"/>
</dbReference>
<evidence type="ECO:0000256" key="4">
    <source>
        <dbReference type="ARBA" id="ARBA00023242"/>
    </source>
</evidence>
<name>A0A6A3K996_9STRA</name>
<dbReference type="Proteomes" id="UP000435112">
    <property type="component" value="Unassembled WGS sequence"/>
</dbReference>
<evidence type="ECO:0000256" key="2">
    <source>
        <dbReference type="ARBA" id="ARBA00023125"/>
    </source>
</evidence>
<evidence type="ECO:0000313" key="11">
    <source>
        <dbReference type="Proteomes" id="UP000429607"/>
    </source>
</evidence>
<dbReference type="PANTHER" id="PTHR44191">
    <property type="entry name" value="TRANSCRIPTION FACTOR KUA1"/>
    <property type="match status" value="1"/>
</dbReference>
<keyword evidence="1" id="KW-0805">Transcription regulation</keyword>
<dbReference type="EMBL" id="QXFU01001599">
    <property type="protein sequence ID" value="KAE8999034.1"/>
    <property type="molecule type" value="Genomic_DNA"/>
</dbReference>
<dbReference type="InterPro" id="IPR006447">
    <property type="entry name" value="Myb_dom_plants"/>
</dbReference>
<feature type="region of interest" description="Disordered" evidence="5">
    <location>
        <begin position="17"/>
        <end position="92"/>
    </location>
</feature>
<dbReference type="SUPFAM" id="SSF46689">
    <property type="entry name" value="Homeodomain-like"/>
    <property type="match status" value="1"/>
</dbReference>
<dbReference type="CDD" id="cd00167">
    <property type="entry name" value="SANT"/>
    <property type="match status" value="1"/>
</dbReference>
<feature type="compositionally biased region" description="Polar residues" evidence="5">
    <location>
        <begin position="171"/>
        <end position="182"/>
    </location>
</feature>
<reference evidence="11 13" key="1">
    <citation type="submission" date="2018-09" db="EMBL/GenBank/DDBJ databases">
        <title>Genomic investigation of the strawberry pathogen Phytophthora fragariae indicates pathogenicity is determined by transcriptional variation in three key races.</title>
        <authorList>
            <person name="Adams T.M."/>
            <person name="Armitage A.D."/>
            <person name="Sobczyk M.K."/>
            <person name="Bates H.J."/>
            <person name="Dunwell J.M."/>
            <person name="Nellist C.F."/>
            <person name="Harrison R.J."/>
        </authorList>
    </citation>
    <scope>NUCLEOTIDE SEQUENCE [LARGE SCALE GENOMIC DNA]</scope>
    <source>
        <strain evidence="9 11">SCRP249</strain>
        <strain evidence="8 13">SCRP324</strain>
        <strain evidence="10 12">SCRP333</strain>
    </source>
</reference>
<keyword evidence="3" id="KW-0804">Transcription</keyword>